<comment type="caution">
    <text evidence="1">The sequence shown here is derived from an EMBL/GenBank/DDBJ whole genome shotgun (WGS) entry which is preliminary data.</text>
</comment>
<dbReference type="EMBL" id="VDUW01000001">
    <property type="protein sequence ID" value="TXL67475.1"/>
    <property type="molecule type" value="Genomic_DNA"/>
</dbReference>
<keyword evidence="2" id="KW-1185">Reference proteome</keyword>
<dbReference type="OrthoDB" id="2944078at2"/>
<dbReference type="Gene3D" id="1.10.30.50">
    <property type="match status" value="1"/>
</dbReference>
<name>A0A5C8P1J1_9BACI</name>
<evidence type="ECO:0000313" key="1">
    <source>
        <dbReference type="EMBL" id="TXL67475.1"/>
    </source>
</evidence>
<sequence>MQRNWRKENKEHIKDYNQKHYAEKKTHYKLVRKRYYNNNKPKFKALRIKWTEENPELVRLYSQRYNAKKKALPYDLSADELDDIYSQFNYSCALTGTSKNLHHEHFICIDTGHMGTTYGNIIPLDGSLNISKNNKNPFEWIKDFPKYQINFNYIVSILSSINGLSVDEYKQFVYWCYEYKRTIEEIENDQRLSIEIWLSSFKRI</sequence>
<protein>
    <recommendedName>
        <fullName evidence="3">HNH nuclease domain-containing protein</fullName>
    </recommendedName>
</protein>
<dbReference type="AlphaFoldDB" id="A0A5C8P1J1"/>
<evidence type="ECO:0000313" key="2">
    <source>
        <dbReference type="Proteomes" id="UP000321574"/>
    </source>
</evidence>
<dbReference type="Proteomes" id="UP000321574">
    <property type="component" value="Unassembled WGS sequence"/>
</dbReference>
<accession>A0A5C8P1J1</accession>
<gene>
    <name evidence="1" type="ORF">FHP05_00180</name>
</gene>
<proteinExistence type="predicted"/>
<reference evidence="1 2" key="1">
    <citation type="submission" date="2019-06" db="EMBL/GenBank/DDBJ databases">
        <title>Cerasibacillus sp. nov., isolated from maize field.</title>
        <authorList>
            <person name="Lin S.-Y."/>
            <person name="Tsai C.-F."/>
            <person name="Young C.-C."/>
        </authorList>
    </citation>
    <scope>NUCLEOTIDE SEQUENCE [LARGE SCALE GENOMIC DNA]</scope>
    <source>
        <strain evidence="1 2">CC-CFT480</strain>
    </source>
</reference>
<evidence type="ECO:0008006" key="3">
    <source>
        <dbReference type="Google" id="ProtNLM"/>
    </source>
</evidence>
<organism evidence="1 2">
    <name type="scientific">Cerasibacillus terrae</name>
    <dbReference type="NCBI Taxonomy" id="2498845"/>
    <lineage>
        <taxon>Bacteria</taxon>
        <taxon>Bacillati</taxon>
        <taxon>Bacillota</taxon>
        <taxon>Bacilli</taxon>
        <taxon>Bacillales</taxon>
        <taxon>Bacillaceae</taxon>
        <taxon>Cerasibacillus</taxon>
    </lineage>
</organism>